<evidence type="ECO:0000259" key="4">
    <source>
        <dbReference type="PROSITE" id="PS00497"/>
    </source>
</evidence>
<gene>
    <name evidence="6" type="ORF">C7H19_17920</name>
</gene>
<dbReference type="GO" id="GO:0016491">
    <property type="term" value="F:oxidoreductase activity"/>
    <property type="evidence" value="ECO:0007669"/>
    <property type="project" value="InterPro"/>
</dbReference>
<dbReference type="RefSeq" id="WP_106458290.1">
    <property type="nucleotide sequence ID" value="NZ_PXOH01000023.1"/>
</dbReference>
<reference evidence="6 7" key="1">
    <citation type="submission" date="2018-03" db="EMBL/GenBank/DDBJ databases">
        <title>The ancient ancestry and fast evolution of plastids.</title>
        <authorList>
            <person name="Moore K.R."/>
            <person name="Magnabosco C."/>
            <person name="Momper L."/>
            <person name="Gold D.A."/>
            <person name="Bosak T."/>
            <person name="Fournier G.P."/>
        </authorList>
    </citation>
    <scope>NUCLEOTIDE SEQUENCE [LARGE SCALE GENOMIC DNA]</scope>
    <source>
        <strain evidence="6 7">CCALA 016</strain>
    </source>
</reference>
<organism evidence="6 7">
    <name type="scientific">Aphanothece hegewaldii CCALA 016</name>
    <dbReference type="NCBI Taxonomy" id="2107694"/>
    <lineage>
        <taxon>Bacteria</taxon>
        <taxon>Bacillati</taxon>
        <taxon>Cyanobacteriota</taxon>
        <taxon>Cyanophyceae</taxon>
        <taxon>Oscillatoriophycideae</taxon>
        <taxon>Chroococcales</taxon>
        <taxon>Aphanothecaceae</taxon>
        <taxon>Aphanothece</taxon>
    </lineage>
</organism>
<comment type="caution">
    <text evidence="6">The sequence shown here is derived from an EMBL/GenBank/DDBJ whole genome shotgun (WGS) entry which is preliminary data.</text>
</comment>
<sequence length="410" mass="46184">MKFPKNFKKFLFLPLMALVILIIFLVQDQFNSTSYHLPSIEAPVPSPVYPQPVTQANLKIRKNVVDLTPPEKAAFVNALKTLKNTIPEGSQLSQYDLFVLQHVLTMGFRKKLGATGPAQGNPAHSQPAFLPWHRQYLYEFEQALQKIDPSVTVPYWDWTEPNALKMILQDDFLGPSGQGETVNILEAGSFTGGTVTSGLFADWTLNDKIHFDPITMTSMGTKLIRFIGLPPHDRYFLPKAEVEQLFRYNNYEIFNALIEGAMILNAKNQWEEGWTLHAYAHSVIGGSLVDDIHPSHGQPHQTKILGTMDSIPSSPYDPIFWLNHANVDRLWAQWQDQGHTGETFYPSSGMPWGHNLHDPMWPWDGGLSQPGNYGIDNIVTLLPKPSSALVVTPADVLDFRKLGYTFDTTR</sequence>
<dbReference type="InterPro" id="IPR050316">
    <property type="entry name" value="Tyrosinase/Hemocyanin"/>
</dbReference>
<dbReference type="PANTHER" id="PTHR11474">
    <property type="entry name" value="TYROSINASE FAMILY MEMBER"/>
    <property type="match status" value="1"/>
</dbReference>
<evidence type="ECO:0000259" key="5">
    <source>
        <dbReference type="PROSITE" id="PS00498"/>
    </source>
</evidence>
<comment type="similarity">
    <text evidence="1">Belongs to the tyrosinase family.</text>
</comment>
<evidence type="ECO:0000313" key="6">
    <source>
        <dbReference type="EMBL" id="PSF35020.1"/>
    </source>
</evidence>
<dbReference type="PROSITE" id="PS00497">
    <property type="entry name" value="TYROSINASE_1"/>
    <property type="match status" value="1"/>
</dbReference>
<dbReference type="Proteomes" id="UP000239001">
    <property type="component" value="Unassembled WGS sequence"/>
</dbReference>
<dbReference type="Pfam" id="PF00264">
    <property type="entry name" value="Tyrosinase"/>
    <property type="match status" value="1"/>
</dbReference>
<evidence type="ECO:0000256" key="2">
    <source>
        <dbReference type="ARBA" id="ARBA00022723"/>
    </source>
</evidence>
<evidence type="ECO:0000313" key="7">
    <source>
        <dbReference type="Proteomes" id="UP000239001"/>
    </source>
</evidence>
<dbReference type="PROSITE" id="PS00498">
    <property type="entry name" value="TYROSINASE_2"/>
    <property type="match status" value="1"/>
</dbReference>
<dbReference type="Gene3D" id="1.10.1280.10">
    <property type="entry name" value="Di-copper center containing domain from catechol oxidase"/>
    <property type="match status" value="1"/>
</dbReference>
<dbReference type="OrthoDB" id="2874181at2"/>
<feature type="domain" description="Tyrosinase copper-binding" evidence="5">
    <location>
        <begin position="317"/>
        <end position="328"/>
    </location>
</feature>
<accession>A0A2T1LUD3</accession>
<evidence type="ECO:0000256" key="3">
    <source>
        <dbReference type="ARBA" id="ARBA00023008"/>
    </source>
</evidence>
<proteinExistence type="inferred from homology"/>
<name>A0A2T1LUD3_9CHRO</name>
<evidence type="ECO:0000256" key="1">
    <source>
        <dbReference type="ARBA" id="ARBA00009928"/>
    </source>
</evidence>
<dbReference type="GO" id="GO:0046872">
    <property type="term" value="F:metal ion binding"/>
    <property type="evidence" value="ECO:0007669"/>
    <property type="project" value="UniProtKB-KW"/>
</dbReference>
<dbReference type="SUPFAM" id="SSF48056">
    <property type="entry name" value="Di-copper centre-containing domain"/>
    <property type="match status" value="1"/>
</dbReference>
<dbReference type="EMBL" id="PXOH01000023">
    <property type="protein sequence ID" value="PSF35020.1"/>
    <property type="molecule type" value="Genomic_DNA"/>
</dbReference>
<keyword evidence="3" id="KW-0186">Copper</keyword>
<keyword evidence="7" id="KW-1185">Reference proteome</keyword>
<dbReference type="InterPro" id="IPR008922">
    <property type="entry name" value="Di-copper_centre_dom_sf"/>
</dbReference>
<reference evidence="6 7" key="2">
    <citation type="submission" date="2018-03" db="EMBL/GenBank/DDBJ databases">
        <authorList>
            <person name="Keele B.F."/>
        </authorList>
    </citation>
    <scope>NUCLEOTIDE SEQUENCE [LARGE SCALE GENOMIC DNA]</scope>
    <source>
        <strain evidence="6 7">CCALA 016</strain>
    </source>
</reference>
<dbReference type="AlphaFoldDB" id="A0A2T1LUD3"/>
<dbReference type="InterPro" id="IPR002227">
    <property type="entry name" value="Tyrosinase_Cu-bd"/>
</dbReference>
<protein>
    <submittedName>
        <fullName evidence="6">Tyrosinase</fullName>
    </submittedName>
</protein>
<dbReference type="PRINTS" id="PR00092">
    <property type="entry name" value="TYROSINASE"/>
</dbReference>
<dbReference type="PANTHER" id="PTHR11474:SF126">
    <property type="entry name" value="TYROSINASE-LIKE PROTEIN TYR-1-RELATED"/>
    <property type="match status" value="1"/>
</dbReference>
<feature type="domain" description="Tyrosinase copper-binding" evidence="4">
    <location>
        <begin position="124"/>
        <end position="141"/>
    </location>
</feature>
<keyword evidence="2" id="KW-0479">Metal-binding</keyword>